<feature type="domain" description="DUF11" evidence="4">
    <location>
        <begin position="871"/>
        <end position="973"/>
    </location>
</feature>
<proteinExistence type="predicted"/>
<dbReference type="RefSeq" id="WP_106139907.1">
    <property type="nucleotide sequence ID" value="NZ_PVTE01000023.1"/>
</dbReference>
<dbReference type="GO" id="GO:0016788">
    <property type="term" value="F:hydrolase activity, acting on ester bonds"/>
    <property type="evidence" value="ECO:0007669"/>
    <property type="project" value="UniProtKB-ARBA"/>
</dbReference>
<keyword evidence="7" id="KW-1185">Reference proteome</keyword>
<organism evidence="6 7">
    <name type="scientific">Spirosoma oryzae</name>
    <dbReference type="NCBI Taxonomy" id="1469603"/>
    <lineage>
        <taxon>Bacteria</taxon>
        <taxon>Pseudomonadati</taxon>
        <taxon>Bacteroidota</taxon>
        <taxon>Cytophagia</taxon>
        <taxon>Cytophagales</taxon>
        <taxon>Cytophagaceae</taxon>
        <taxon>Spirosoma</taxon>
    </lineage>
</organism>
<feature type="compositionally biased region" description="Polar residues" evidence="2">
    <location>
        <begin position="810"/>
        <end position="822"/>
    </location>
</feature>
<keyword evidence="3" id="KW-0732">Signal</keyword>
<dbReference type="InterPro" id="IPR036514">
    <property type="entry name" value="SGNH_hydro_sf"/>
</dbReference>
<dbReference type="Pfam" id="PF01345">
    <property type="entry name" value="DUF11"/>
    <property type="match status" value="2"/>
</dbReference>
<name>A0A2T0SCB7_9BACT</name>
<feature type="chain" id="PRO_5015771554" evidence="3">
    <location>
        <begin position="23"/>
        <end position="993"/>
    </location>
</feature>
<dbReference type="NCBIfam" id="TIGR01451">
    <property type="entry name" value="B_ant_repeat"/>
    <property type="match status" value="1"/>
</dbReference>
<dbReference type="SUPFAM" id="SSF52266">
    <property type="entry name" value="SGNH hydrolase"/>
    <property type="match status" value="1"/>
</dbReference>
<dbReference type="OrthoDB" id="1488710at2"/>
<feature type="domain" description="DUF11" evidence="4">
    <location>
        <begin position="712"/>
        <end position="823"/>
    </location>
</feature>
<dbReference type="EMBL" id="PVTE01000023">
    <property type="protein sequence ID" value="PRY31064.1"/>
    <property type="molecule type" value="Genomic_DNA"/>
</dbReference>
<dbReference type="PANTHER" id="PTHR34819">
    <property type="entry name" value="LARGE CYSTEINE-RICH PERIPLASMIC PROTEIN OMCB"/>
    <property type="match status" value="1"/>
</dbReference>
<protein>
    <submittedName>
        <fullName evidence="6">Putative repeat protein (TIGR01451 family)</fullName>
    </submittedName>
</protein>
<evidence type="ECO:0000313" key="7">
    <source>
        <dbReference type="Proteomes" id="UP000238375"/>
    </source>
</evidence>
<sequence>MIFRVVWLTLLLAGLCSFSVSAQLTITSPVTRMVFQRNQANQASILVTGTAPATATTIDARFVPLSTGQGSVTAWTSLSLLSGSRVFRGFVTVPAGWYRLDVRAVTNGSVVAQTSVNRVGVGEVFVVAGQSNAVGGFEREPGATDDRVSCVDIRQINRIEEHLYPLQFSHASAGSNIGPSQPPHIWARLGDKLVSRLNVPVLFLGAAQPGTSSTQWLQSAIGTSGDLFPYQRLGSVLRSYVARTGMRAVLWHQGEGDIGSAEATYFANMKAIIGKSRAQVAFNQLAWLVSRVSYTQGATNPGVISAQNRLASEVNDVFNGPATDDLTGSDNRLGDNVHLAGNGLVRFIDRWDQSLNTDFFTRSTPYTPANASSLVTSGYPLSLVNRPGDVLLAPSFRTAPTDSGNQYYLQLVNTGTNTVVSESARGLTDPLSFTLPASLNGSYQLRTVATAPALTGTLSEPFTVSPSAPGNAYDTPTPAIVQGGTLDSAIIRIGYRYETDSHGFFAMIQANTPVETRMQRLDGGPFSDTDWRTAPSASQAPDYPEFIDFNYVRSYPPVAMAVGGVEPGRYRLSIRKQGSTGDGIWFETTLLYGRTTLYQGSEPVTAVPPVLTLTDPVPNVCPGDAFSVGFTRTESAVDATNLYTVQLSDTNGSFTNPTAIGSGTSSPISVTLPATTSPGDIRRIRLVASSPAVSSAASETFVVCTNSTNPADLSMTMQVDTRVAALNKPITCTLSVMNAGPSTARNVVLQSRLPGGLSFVDAKSTTISSASGVVTINAGPLSAGSQTNYVFRLQATQPGNYALAAQVTACQTPDPDSQPNSGTGDGQDDAATIDLRTTPGKDTLYTSPNPNQVPLPTVQANQPATSSSSADLSLMLSPSQLTVPPSGTLNVSLTVNNRGGANASSVGVQVLLPSGWQLLSGSSLSQSGQIVSGTIAGVSSADSATVRFTVRVSSAGTLQAQISSSSIIDPDSTPGNGYTNGEDDTASLMIRLK</sequence>
<dbReference type="Gene3D" id="3.40.50.1110">
    <property type="entry name" value="SGNH hydrolase"/>
    <property type="match status" value="1"/>
</dbReference>
<evidence type="ECO:0000259" key="4">
    <source>
        <dbReference type="Pfam" id="PF01345"/>
    </source>
</evidence>
<feature type="region of interest" description="Disordered" evidence="2">
    <location>
        <begin position="810"/>
        <end position="870"/>
    </location>
</feature>
<dbReference type="Pfam" id="PF03629">
    <property type="entry name" value="SASA"/>
    <property type="match status" value="1"/>
</dbReference>
<comment type="caution">
    <text evidence="6">The sequence shown here is derived from an EMBL/GenBank/DDBJ whole genome shotgun (WGS) entry which is preliminary data.</text>
</comment>
<feature type="domain" description="Sialate O-acetylesterase" evidence="5">
    <location>
        <begin position="123"/>
        <end position="346"/>
    </location>
</feature>
<feature type="signal peptide" evidence="3">
    <location>
        <begin position="1"/>
        <end position="22"/>
    </location>
</feature>
<dbReference type="InterPro" id="IPR051172">
    <property type="entry name" value="Chlamydia_OmcB"/>
</dbReference>
<accession>A0A2T0SCB7</accession>
<evidence type="ECO:0000256" key="3">
    <source>
        <dbReference type="SAM" id="SignalP"/>
    </source>
</evidence>
<dbReference type="AlphaFoldDB" id="A0A2T0SCB7"/>
<gene>
    <name evidence="6" type="ORF">CLV58_12327</name>
</gene>
<dbReference type="InterPro" id="IPR001434">
    <property type="entry name" value="OmcB-like_DUF11"/>
</dbReference>
<dbReference type="InterPro" id="IPR013783">
    <property type="entry name" value="Ig-like_fold"/>
</dbReference>
<evidence type="ECO:0000256" key="1">
    <source>
        <dbReference type="ARBA" id="ARBA00022801"/>
    </source>
</evidence>
<keyword evidence="1" id="KW-0378">Hydrolase</keyword>
<evidence type="ECO:0000256" key="2">
    <source>
        <dbReference type="SAM" id="MobiDB-lite"/>
    </source>
</evidence>
<feature type="region of interest" description="Disordered" evidence="2">
    <location>
        <begin position="965"/>
        <end position="986"/>
    </location>
</feature>
<dbReference type="InterPro" id="IPR005181">
    <property type="entry name" value="SASA"/>
</dbReference>
<reference evidence="6 7" key="1">
    <citation type="submission" date="2018-03" db="EMBL/GenBank/DDBJ databases">
        <title>Genomic Encyclopedia of Archaeal and Bacterial Type Strains, Phase II (KMG-II): from individual species to whole genera.</title>
        <authorList>
            <person name="Goeker M."/>
        </authorList>
    </citation>
    <scope>NUCLEOTIDE SEQUENCE [LARGE SCALE GENOMIC DNA]</scope>
    <source>
        <strain evidence="6 7">DSM 28354</strain>
    </source>
</reference>
<dbReference type="Proteomes" id="UP000238375">
    <property type="component" value="Unassembled WGS sequence"/>
</dbReference>
<evidence type="ECO:0000259" key="5">
    <source>
        <dbReference type="Pfam" id="PF03629"/>
    </source>
</evidence>
<dbReference type="InterPro" id="IPR047589">
    <property type="entry name" value="DUF11_rpt"/>
</dbReference>
<feature type="compositionally biased region" description="Polar residues" evidence="2">
    <location>
        <begin position="844"/>
        <end position="865"/>
    </location>
</feature>
<evidence type="ECO:0000313" key="6">
    <source>
        <dbReference type="EMBL" id="PRY31064.1"/>
    </source>
</evidence>
<dbReference type="Gene3D" id="2.60.40.10">
    <property type="entry name" value="Immunoglobulins"/>
    <property type="match status" value="2"/>
</dbReference>